<evidence type="ECO:0000313" key="2">
    <source>
        <dbReference type="EMBL" id="MTD13582.1"/>
    </source>
</evidence>
<dbReference type="AlphaFoldDB" id="A0A7K1FHI6"/>
<feature type="transmembrane region" description="Helical" evidence="1">
    <location>
        <begin position="31"/>
        <end position="51"/>
    </location>
</feature>
<dbReference type="RefSeq" id="WP_154767407.1">
    <property type="nucleotide sequence ID" value="NZ_WLYK01000001.1"/>
</dbReference>
<protein>
    <submittedName>
        <fullName evidence="2">Uncharacterized protein</fullName>
    </submittedName>
</protein>
<keyword evidence="1" id="KW-0472">Membrane</keyword>
<keyword evidence="1" id="KW-1133">Transmembrane helix</keyword>
<organism evidence="2 3">
    <name type="scientific">Nakamurella alba</name>
    <dbReference type="NCBI Taxonomy" id="2665158"/>
    <lineage>
        <taxon>Bacteria</taxon>
        <taxon>Bacillati</taxon>
        <taxon>Actinomycetota</taxon>
        <taxon>Actinomycetes</taxon>
        <taxon>Nakamurellales</taxon>
        <taxon>Nakamurellaceae</taxon>
        <taxon>Nakamurella</taxon>
    </lineage>
</organism>
<name>A0A7K1FHI6_9ACTN</name>
<evidence type="ECO:0000313" key="3">
    <source>
        <dbReference type="Proteomes" id="UP000460221"/>
    </source>
</evidence>
<evidence type="ECO:0000256" key="1">
    <source>
        <dbReference type="SAM" id="Phobius"/>
    </source>
</evidence>
<proteinExistence type="predicted"/>
<dbReference type="Proteomes" id="UP000460221">
    <property type="component" value="Unassembled WGS sequence"/>
</dbReference>
<sequence length="205" mass="21578">MTTTALIQNDTESNSSDATPAVRSLSVWRRLVAVFALVAAMFGGLATVGAGDAQAYTYNRSGVPGTLDAIAPVWGSYTRVAGAVGTSVTTSAIVVPQYTARRSSAAAGAQTVTKSVNIYRWTGSAWAIYTTTSGYGTISGGYTGVTFGSQTFPVRHAGYYQVRVGFSWGSGSRHLGSWGIAYDRSGDYRCDGTRFCLVGANYLQL</sequence>
<dbReference type="EMBL" id="WLYK01000001">
    <property type="protein sequence ID" value="MTD13582.1"/>
    <property type="molecule type" value="Genomic_DNA"/>
</dbReference>
<comment type="caution">
    <text evidence="2">The sequence shown here is derived from an EMBL/GenBank/DDBJ whole genome shotgun (WGS) entry which is preliminary data.</text>
</comment>
<gene>
    <name evidence="2" type="ORF">GIS00_06440</name>
</gene>
<accession>A0A7K1FHI6</accession>
<keyword evidence="3" id="KW-1185">Reference proteome</keyword>
<keyword evidence="1" id="KW-0812">Transmembrane</keyword>
<reference evidence="2 3" key="1">
    <citation type="submission" date="2019-11" db="EMBL/GenBank/DDBJ databases">
        <authorList>
            <person name="Jiang L.-Q."/>
        </authorList>
    </citation>
    <scope>NUCLEOTIDE SEQUENCE [LARGE SCALE GENOMIC DNA]</scope>
    <source>
        <strain evidence="2 3">YIM 132087</strain>
    </source>
</reference>